<name>A0ACC0ZPX3_9ROSI</name>
<evidence type="ECO:0000313" key="2">
    <source>
        <dbReference type="Proteomes" id="UP001163603"/>
    </source>
</evidence>
<organism evidence="1 2">
    <name type="scientific">Pistacia integerrima</name>
    <dbReference type="NCBI Taxonomy" id="434235"/>
    <lineage>
        <taxon>Eukaryota</taxon>
        <taxon>Viridiplantae</taxon>
        <taxon>Streptophyta</taxon>
        <taxon>Embryophyta</taxon>
        <taxon>Tracheophyta</taxon>
        <taxon>Spermatophyta</taxon>
        <taxon>Magnoliopsida</taxon>
        <taxon>eudicotyledons</taxon>
        <taxon>Gunneridae</taxon>
        <taxon>Pentapetalae</taxon>
        <taxon>rosids</taxon>
        <taxon>malvids</taxon>
        <taxon>Sapindales</taxon>
        <taxon>Anacardiaceae</taxon>
        <taxon>Pistacia</taxon>
    </lineage>
</organism>
<protein>
    <submittedName>
        <fullName evidence="1">Uncharacterized protein</fullName>
    </submittedName>
</protein>
<reference evidence="2" key="1">
    <citation type="journal article" date="2023" name="G3 (Bethesda)">
        <title>Genome assembly and association tests identify interacting loci associated with vigor, precocity, and sex in interspecific pistachio rootstocks.</title>
        <authorList>
            <person name="Palmer W."/>
            <person name="Jacygrad E."/>
            <person name="Sagayaradj S."/>
            <person name="Cavanaugh K."/>
            <person name="Han R."/>
            <person name="Bertier L."/>
            <person name="Beede B."/>
            <person name="Kafkas S."/>
            <person name="Golino D."/>
            <person name="Preece J."/>
            <person name="Michelmore R."/>
        </authorList>
    </citation>
    <scope>NUCLEOTIDE SEQUENCE [LARGE SCALE GENOMIC DNA]</scope>
</reference>
<sequence>MEYFSSFTQSIIELLALLLLYHLWRAKANYRNKCDKKMAVPQPNGAWPLIGHFPLLSASVPVCKTLGAIADECGPIYSLKLGKHQTLIVSSWEFVKECFTTNDRILATRPSISVGRHIGYDNAIFALAPYGPYWREIRKIATTDLLSSHRLEMLKHVRHSEIETLIKGLKLLCAKNSFNPVEVNMSNLIEHFTFNVNLKLIAGKRFSPREYGEQGSEAWRIERAIKEAIYLSGVFVAGDVIPWLEWMDFQGHVGSMKRTFKEIDHVLGNWLEEHIQRKLQGKSNADRDFMDVLLSKIPEDAVMSGHTRDTVIKATSLILIFTGAESTSVAMTWVLSLLLNYPKVLKAVQEELDNQVGREQWVQESDVKNLKYLQAVVKETFRLYPPGPVTGPREALEDCNIGGYHITKGTRLIVNIWKLHRDPRIWQDANEFQPERFMTTEAETDDKGQQFGYIPFSYGRRSCPGMTAGLTLVHLTVARLLQGFDWATIEGKPVDMQEGLGLALPKLKPLEVAIKPRLNLDLYQCV</sequence>
<dbReference type="Proteomes" id="UP001163603">
    <property type="component" value="Chromosome 1"/>
</dbReference>
<gene>
    <name evidence="1" type="ORF">Pint_01504</name>
</gene>
<accession>A0ACC0ZPX3</accession>
<dbReference type="EMBL" id="CM047736">
    <property type="protein sequence ID" value="KAJ0054209.1"/>
    <property type="molecule type" value="Genomic_DNA"/>
</dbReference>
<comment type="caution">
    <text evidence="1">The sequence shown here is derived from an EMBL/GenBank/DDBJ whole genome shotgun (WGS) entry which is preliminary data.</text>
</comment>
<proteinExistence type="predicted"/>
<evidence type="ECO:0000313" key="1">
    <source>
        <dbReference type="EMBL" id="KAJ0054209.1"/>
    </source>
</evidence>
<keyword evidence="2" id="KW-1185">Reference proteome</keyword>